<dbReference type="OrthoDB" id="72027at2"/>
<name>A0A1I5XSR6_9BACT</name>
<dbReference type="CDD" id="cd02208">
    <property type="entry name" value="cupin_RmlC-like"/>
    <property type="match status" value="1"/>
</dbReference>
<accession>A0A1I5XSR6</accession>
<evidence type="ECO:0000313" key="3">
    <source>
        <dbReference type="Proteomes" id="UP000199031"/>
    </source>
</evidence>
<protein>
    <submittedName>
        <fullName evidence="2">Cupin domain-containing protein</fullName>
    </submittedName>
</protein>
<keyword evidence="3" id="KW-1185">Reference proteome</keyword>
<dbReference type="STRING" id="1465490.SAMN05444277_109153"/>
<dbReference type="Proteomes" id="UP000199031">
    <property type="component" value="Unassembled WGS sequence"/>
</dbReference>
<dbReference type="Gene3D" id="2.60.120.10">
    <property type="entry name" value="Jelly Rolls"/>
    <property type="match status" value="1"/>
</dbReference>
<reference evidence="2 3" key="1">
    <citation type="submission" date="2016-10" db="EMBL/GenBank/DDBJ databases">
        <authorList>
            <person name="de Groot N.N."/>
        </authorList>
    </citation>
    <scope>NUCLEOTIDE SEQUENCE [LARGE SCALE GENOMIC DNA]</scope>
    <source>
        <strain evidence="2 3">DSM 28286</strain>
    </source>
</reference>
<proteinExistence type="predicted"/>
<gene>
    <name evidence="2" type="ORF">SAMN05444277_109153</name>
</gene>
<dbReference type="RefSeq" id="WP_090660206.1">
    <property type="nucleotide sequence ID" value="NZ_FOXQ01000009.1"/>
</dbReference>
<dbReference type="Pfam" id="PF07883">
    <property type="entry name" value="Cupin_2"/>
    <property type="match status" value="1"/>
</dbReference>
<dbReference type="SUPFAM" id="SSF51182">
    <property type="entry name" value="RmlC-like cupins"/>
    <property type="match status" value="1"/>
</dbReference>
<dbReference type="EMBL" id="FOXQ01000009">
    <property type="protein sequence ID" value="SFQ34964.1"/>
    <property type="molecule type" value="Genomic_DNA"/>
</dbReference>
<organism evidence="2 3">
    <name type="scientific">Parafilimonas terrae</name>
    <dbReference type="NCBI Taxonomy" id="1465490"/>
    <lineage>
        <taxon>Bacteria</taxon>
        <taxon>Pseudomonadati</taxon>
        <taxon>Bacteroidota</taxon>
        <taxon>Chitinophagia</taxon>
        <taxon>Chitinophagales</taxon>
        <taxon>Chitinophagaceae</taxon>
        <taxon>Parafilimonas</taxon>
    </lineage>
</organism>
<dbReference type="AlphaFoldDB" id="A0A1I5XSR6"/>
<dbReference type="InterPro" id="IPR011051">
    <property type="entry name" value="RmlC_Cupin_sf"/>
</dbReference>
<feature type="domain" description="Cupin type-2" evidence="1">
    <location>
        <begin position="22"/>
        <end position="86"/>
    </location>
</feature>
<sequence>MKTQGYVKLINSAGTNKNSVLEMNILPGEKTPWHYHTLFSETFEILKGALEVGKGKNIYHLKQGDIVTIQPNEKHYYHNISKEECIIKATLNPGNKNFENSILILKGIAIDGLANAAGTPKKLSDLALFIYLNNSNMVGFQKIAEPIFNWVAKSAIKNGHLNELLQRYATINEAVLTTA</sequence>
<evidence type="ECO:0000259" key="1">
    <source>
        <dbReference type="Pfam" id="PF07883"/>
    </source>
</evidence>
<evidence type="ECO:0000313" key="2">
    <source>
        <dbReference type="EMBL" id="SFQ34964.1"/>
    </source>
</evidence>
<dbReference type="InterPro" id="IPR014710">
    <property type="entry name" value="RmlC-like_jellyroll"/>
</dbReference>
<dbReference type="InterPro" id="IPR013096">
    <property type="entry name" value="Cupin_2"/>
</dbReference>